<organism evidence="2 3">
    <name type="scientific">Candidatus Shapirobacteria bacterium CG06_land_8_20_14_3_00_40_12</name>
    <dbReference type="NCBI Taxonomy" id="1974881"/>
    <lineage>
        <taxon>Bacteria</taxon>
        <taxon>Candidatus Shapironibacteriota</taxon>
    </lineage>
</organism>
<dbReference type="InterPro" id="IPR004509">
    <property type="entry name" value="Competence_ComEA_HhH"/>
</dbReference>
<name>A0A2M7ATA8_9BACT</name>
<dbReference type="NCBIfam" id="TIGR00426">
    <property type="entry name" value="competence protein ComEA helix-hairpin-helix repeat region"/>
    <property type="match status" value="1"/>
</dbReference>
<dbReference type="EMBL" id="PEWA01000001">
    <property type="protein sequence ID" value="PIU73869.1"/>
    <property type="molecule type" value="Genomic_DNA"/>
</dbReference>
<comment type="caution">
    <text evidence="2">The sequence shown here is derived from an EMBL/GenBank/DDBJ whole genome shotgun (WGS) entry which is preliminary data.</text>
</comment>
<dbReference type="GO" id="GO:0006281">
    <property type="term" value="P:DNA repair"/>
    <property type="evidence" value="ECO:0007669"/>
    <property type="project" value="InterPro"/>
</dbReference>
<accession>A0A2M7ATA8</accession>
<dbReference type="AlphaFoldDB" id="A0A2M7ATA8"/>
<evidence type="ECO:0000313" key="2">
    <source>
        <dbReference type="EMBL" id="PIU73869.1"/>
    </source>
</evidence>
<dbReference type="Gene3D" id="1.10.150.320">
    <property type="entry name" value="Photosystem II 12 kDa extrinsic protein"/>
    <property type="match status" value="1"/>
</dbReference>
<evidence type="ECO:0000259" key="1">
    <source>
        <dbReference type="SMART" id="SM00278"/>
    </source>
</evidence>
<dbReference type="InterPro" id="IPR003583">
    <property type="entry name" value="Hlx-hairpin-Hlx_DNA-bd_motif"/>
</dbReference>
<reference evidence="3" key="1">
    <citation type="submission" date="2017-09" db="EMBL/GenBank/DDBJ databases">
        <title>Depth-based differentiation of microbial function through sediment-hosted aquifers and enrichment of novel symbionts in the deep terrestrial subsurface.</title>
        <authorList>
            <person name="Probst A.J."/>
            <person name="Ladd B."/>
            <person name="Jarett J.K."/>
            <person name="Geller-Mcgrath D.E."/>
            <person name="Sieber C.M.K."/>
            <person name="Emerson J.B."/>
            <person name="Anantharaman K."/>
            <person name="Thomas B.C."/>
            <person name="Malmstrom R."/>
            <person name="Stieglmeier M."/>
            <person name="Klingl A."/>
            <person name="Woyke T."/>
            <person name="Ryan C.M."/>
            <person name="Banfield J.F."/>
        </authorList>
    </citation>
    <scope>NUCLEOTIDE SEQUENCE [LARGE SCALE GENOMIC DNA]</scope>
</reference>
<proteinExistence type="predicted"/>
<dbReference type="SUPFAM" id="SSF47781">
    <property type="entry name" value="RuvA domain 2-like"/>
    <property type="match status" value="1"/>
</dbReference>
<dbReference type="GO" id="GO:0015628">
    <property type="term" value="P:protein secretion by the type II secretion system"/>
    <property type="evidence" value="ECO:0007669"/>
    <property type="project" value="TreeGrafter"/>
</dbReference>
<dbReference type="PANTHER" id="PTHR21180">
    <property type="entry name" value="ENDONUCLEASE/EXONUCLEASE/PHOSPHATASE FAMILY DOMAIN-CONTAINING PROTEIN 1"/>
    <property type="match status" value="1"/>
</dbReference>
<dbReference type="InterPro" id="IPR010994">
    <property type="entry name" value="RuvA_2-like"/>
</dbReference>
<evidence type="ECO:0000313" key="3">
    <source>
        <dbReference type="Proteomes" id="UP000231407"/>
    </source>
</evidence>
<feature type="domain" description="Helix-hairpin-helix DNA-binding motif class 1" evidence="1">
    <location>
        <begin position="71"/>
        <end position="90"/>
    </location>
</feature>
<dbReference type="SMART" id="SM00278">
    <property type="entry name" value="HhH1"/>
    <property type="match status" value="2"/>
</dbReference>
<dbReference type="InterPro" id="IPR051675">
    <property type="entry name" value="Endo/Exo/Phosphatase_dom_1"/>
</dbReference>
<dbReference type="GO" id="GO:0015627">
    <property type="term" value="C:type II protein secretion system complex"/>
    <property type="evidence" value="ECO:0007669"/>
    <property type="project" value="TreeGrafter"/>
</dbReference>
<dbReference type="GO" id="GO:0003677">
    <property type="term" value="F:DNA binding"/>
    <property type="evidence" value="ECO:0007669"/>
    <property type="project" value="InterPro"/>
</dbReference>
<dbReference type="PANTHER" id="PTHR21180:SF32">
    <property type="entry name" value="ENDONUCLEASE_EXONUCLEASE_PHOSPHATASE FAMILY DOMAIN-CONTAINING PROTEIN 1"/>
    <property type="match status" value="1"/>
</dbReference>
<feature type="domain" description="Helix-hairpin-helix DNA-binding motif class 1" evidence="1">
    <location>
        <begin position="41"/>
        <end position="60"/>
    </location>
</feature>
<protein>
    <recommendedName>
        <fullName evidence="1">Helix-hairpin-helix DNA-binding motif class 1 domain-containing protein</fullName>
    </recommendedName>
</protein>
<gene>
    <name evidence="2" type="ORF">COS78_00020</name>
</gene>
<dbReference type="Proteomes" id="UP000231407">
    <property type="component" value="Unassembled WGS sequence"/>
</dbReference>
<dbReference type="Pfam" id="PF12836">
    <property type="entry name" value="HHH_3"/>
    <property type="match status" value="1"/>
</dbReference>
<sequence length="93" mass="10136">MIVGIGSKLEKSVGQGETIKEIKAEVTIIPGKININTANLRQLIDLPGIGEKMAQRIIDYRLVNGLFKSKEAIKGVKGIGEKTYETLKGKIDI</sequence>